<keyword evidence="9" id="KW-1185">Reference proteome</keyword>
<dbReference type="AlphaFoldDB" id="A0A067TAH0"/>
<feature type="domain" description="RING-type" evidence="6">
    <location>
        <begin position="417"/>
        <end position="456"/>
    </location>
</feature>
<reference evidence="9" key="1">
    <citation type="journal article" date="2014" name="Proc. Natl. Acad. Sci. U.S.A.">
        <title>Extensive sampling of basidiomycete genomes demonstrates inadequacy of the white-rot/brown-rot paradigm for wood decay fungi.</title>
        <authorList>
            <person name="Riley R."/>
            <person name="Salamov A.A."/>
            <person name="Brown D.W."/>
            <person name="Nagy L.G."/>
            <person name="Floudas D."/>
            <person name="Held B.W."/>
            <person name="Levasseur A."/>
            <person name="Lombard V."/>
            <person name="Morin E."/>
            <person name="Otillar R."/>
            <person name="Lindquist E.A."/>
            <person name="Sun H."/>
            <person name="LaButti K.M."/>
            <person name="Schmutz J."/>
            <person name="Jabbour D."/>
            <person name="Luo H."/>
            <person name="Baker S.E."/>
            <person name="Pisabarro A.G."/>
            <person name="Walton J.D."/>
            <person name="Blanchette R.A."/>
            <person name="Henrissat B."/>
            <person name="Martin F."/>
            <person name="Cullen D."/>
            <person name="Hibbett D.S."/>
            <person name="Grigoriev I.V."/>
        </authorList>
    </citation>
    <scope>NUCLEOTIDE SEQUENCE [LARGE SCALE GENOMIC DNA]</scope>
    <source>
        <strain evidence="9">CBS 339.88</strain>
    </source>
</reference>
<evidence type="ECO:0000256" key="2">
    <source>
        <dbReference type="ARBA" id="ARBA00022771"/>
    </source>
</evidence>
<dbReference type="HOGENOM" id="CLU_707969_0_0_1"/>
<dbReference type="Pfam" id="PF13920">
    <property type="entry name" value="zf-C3HC4_3"/>
    <property type="match status" value="1"/>
</dbReference>
<dbReference type="InterPro" id="IPR017455">
    <property type="entry name" value="Znf_FYVE-rel"/>
</dbReference>
<dbReference type="InterPro" id="IPR001841">
    <property type="entry name" value="Znf_RING"/>
</dbReference>
<feature type="region of interest" description="Disordered" evidence="5">
    <location>
        <begin position="325"/>
        <end position="350"/>
    </location>
</feature>
<name>A0A067TAH0_GALM3</name>
<dbReference type="STRING" id="685588.A0A067TAH0"/>
<keyword evidence="2 4" id="KW-0863">Zinc-finger</keyword>
<evidence type="ECO:0000313" key="8">
    <source>
        <dbReference type="EMBL" id="KDR80146.1"/>
    </source>
</evidence>
<dbReference type="SUPFAM" id="SSF57850">
    <property type="entry name" value="RING/U-box"/>
    <property type="match status" value="1"/>
</dbReference>
<dbReference type="InterPro" id="IPR011011">
    <property type="entry name" value="Znf_FYVE_PHD"/>
</dbReference>
<evidence type="ECO:0000256" key="3">
    <source>
        <dbReference type="ARBA" id="ARBA00022833"/>
    </source>
</evidence>
<organism evidence="8 9">
    <name type="scientific">Galerina marginata (strain CBS 339.88)</name>
    <dbReference type="NCBI Taxonomy" id="685588"/>
    <lineage>
        <taxon>Eukaryota</taxon>
        <taxon>Fungi</taxon>
        <taxon>Dikarya</taxon>
        <taxon>Basidiomycota</taxon>
        <taxon>Agaricomycotina</taxon>
        <taxon>Agaricomycetes</taxon>
        <taxon>Agaricomycetidae</taxon>
        <taxon>Agaricales</taxon>
        <taxon>Agaricineae</taxon>
        <taxon>Strophariaceae</taxon>
        <taxon>Galerina</taxon>
    </lineage>
</organism>
<dbReference type="GO" id="GO:0008270">
    <property type="term" value="F:zinc ion binding"/>
    <property type="evidence" value="ECO:0007669"/>
    <property type="project" value="UniProtKB-KW"/>
</dbReference>
<dbReference type="CDD" id="cd00065">
    <property type="entry name" value="FYVE_like_SF"/>
    <property type="match status" value="1"/>
</dbReference>
<dbReference type="OrthoDB" id="3045089at2759"/>
<dbReference type="GO" id="GO:0016567">
    <property type="term" value="P:protein ubiquitination"/>
    <property type="evidence" value="ECO:0007669"/>
    <property type="project" value="TreeGrafter"/>
</dbReference>
<dbReference type="PANTHER" id="PTHR22696">
    <property type="entry name" value="E3 UBIQUITIN-PROTEIN LIGASE RNF26"/>
    <property type="match status" value="1"/>
</dbReference>
<protein>
    <recommendedName>
        <fullName evidence="10">RING-type domain-containing protein</fullName>
    </recommendedName>
</protein>
<keyword evidence="1" id="KW-0479">Metal-binding</keyword>
<sequence>MLRLSGDLPILTGPKDKACRSCAQTFSIISPAKRCHHCGYHYCRKCSNYWAAWPTVPMGRLGSEHKAKRVCCFCVRFLKITATGGMYLTAAREEFPTGLLLEYALAYDIQVNPGFKPSPLTPKADLVRAITALSKDGCSCLPRTNERYYRQHSVPDNIPQAQMGISKSLVYPRPLTMAWGSHTPWTKPSHNVSPSLEALRVGFSEPSNSATRNSAQLQATHSINSSQPPAALATGPTLDELLAMDVESIEDLNVNVLKSIVDAHHGRSNIDAQYDNFGRDTLVQMVHALVHAERAEREQQLGFAEILEGIESLRLLEVRDPAQTVSGSPRVSRIGERTDTESGLGGARGGRLRDGFDTSLNSVFVTSDSIWTPHLTEVPPSTHAPVPPEPRSAPDGLKGPPYSPISDISLNSNTGLCVVCQDEEASMAVITCGHMALCKGCSEIIMESTRECPLCRTGIATKSHIIRIFRG</sequence>
<dbReference type="PANTHER" id="PTHR22696:SF1">
    <property type="entry name" value="E3 UBIQUITIN-PROTEIN LIGASE RNF26"/>
    <property type="match status" value="1"/>
</dbReference>
<feature type="domain" description="FYVE-type" evidence="7">
    <location>
        <begin position="13"/>
        <end position="79"/>
    </location>
</feature>
<evidence type="ECO:0000256" key="5">
    <source>
        <dbReference type="SAM" id="MobiDB-lite"/>
    </source>
</evidence>
<dbReference type="Proteomes" id="UP000027222">
    <property type="component" value="Unassembled WGS sequence"/>
</dbReference>
<dbReference type="SMART" id="SM00184">
    <property type="entry name" value="RING"/>
    <property type="match status" value="2"/>
</dbReference>
<dbReference type="SUPFAM" id="SSF57903">
    <property type="entry name" value="FYVE/PHD zinc finger"/>
    <property type="match status" value="1"/>
</dbReference>
<dbReference type="GO" id="GO:0061630">
    <property type="term" value="F:ubiquitin protein ligase activity"/>
    <property type="evidence" value="ECO:0007669"/>
    <property type="project" value="TreeGrafter"/>
</dbReference>
<evidence type="ECO:0008006" key="10">
    <source>
        <dbReference type="Google" id="ProtNLM"/>
    </source>
</evidence>
<proteinExistence type="predicted"/>
<feature type="compositionally biased region" description="Polar residues" evidence="5">
    <location>
        <begin position="205"/>
        <end position="228"/>
    </location>
</feature>
<evidence type="ECO:0000313" key="9">
    <source>
        <dbReference type="Proteomes" id="UP000027222"/>
    </source>
</evidence>
<evidence type="ECO:0000256" key="4">
    <source>
        <dbReference type="PROSITE-ProRule" id="PRU00175"/>
    </source>
</evidence>
<accession>A0A067TAH0</accession>
<gene>
    <name evidence="8" type="ORF">GALMADRAFT_265323</name>
</gene>
<dbReference type="GO" id="GO:0006511">
    <property type="term" value="P:ubiquitin-dependent protein catabolic process"/>
    <property type="evidence" value="ECO:0007669"/>
    <property type="project" value="TreeGrafter"/>
</dbReference>
<dbReference type="PROSITE" id="PS50178">
    <property type="entry name" value="ZF_FYVE"/>
    <property type="match status" value="1"/>
</dbReference>
<keyword evidence="3" id="KW-0862">Zinc</keyword>
<dbReference type="InterPro" id="IPR013083">
    <property type="entry name" value="Znf_RING/FYVE/PHD"/>
</dbReference>
<dbReference type="PROSITE" id="PS50089">
    <property type="entry name" value="ZF_RING_2"/>
    <property type="match status" value="1"/>
</dbReference>
<dbReference type="Gene3D" id="3.30.40.10">
    <property type="entry name" value="Zinc/RING finger domain, C3HC4 (zinc finger)"/>
    <property type="match status" value="2"/>
</dbReference>
<dbReference type="EMBL" id="KL142372">
    <property type="protein sequence ID" value="KDR80146.1"/>
    <property type="molecule type" value="Genomic_DNA"/>
</dbReference>
<feature type="region of interest" description="Disordered" evidence="5">
    <location>
        <begin position="205"/>
        <end position="232"/>
    </location>
</feature>
<dbReference type="InterPro" id="IPR000306">
    <property type="entry name" value="Znf_FYVE"/>
</dbReference>
<evidence type="ECO:0000256" key="1">
    <source>
        <dbReference type="ARBA" id="ARBA00022723"/>
    </source>
</evidence>
<evidence type="ECO:0000259" key="7">
    <source>
        <dbReference type="PROSITE" id="PS50178"/>
    </source>
</evidence>
<evidence type="ECO:0000259" key="6">
    <source>
        <dbReference type="PROSITE" id="PS50089"/>
    </source>
</evidence>
<feature type="region of interest" description="Disordered" evidence="5">
    <location>
        <begin position="375"/>
        <end position="399"/>
    </location>
</feature>
<dbReference type="SMART" id="SM00064">
    <property type="entry name" value="FYVE"/>
    <property type="match status" value="1"/>
</dbReference>